<sequence length="163" mass="17642">MKGMPPLCAVSAVGLEPIQQSGCSVMPLGPSTKRRAHQHERELPVCWCWLRNALPITGTAGAYGKLSPGLDPSKPRVMMFSTLTPLAPYGPSAVPCARTPDPTLFLISQDDRTVALTIYLCKARYGESNKKHVGFAARRSAIPTYGAPSGHTLRSNVTLQRRL</sequence>
<gene>
    <name evidence="1" type="ORF">EDC27_0003</name>
</gene>
<name>A0A3N1VQW9_9BACT</name>
<proteinExistence type="predicted"/>
<reference evidence="1 2" key="1">
    <citation type="submission" date="2018-11" db="EMBL/GenBank/DDBJ databases">
        <title>Genomic Encyclopedia of Type Strains, Phase IV (KMG-IV): sequencing the most valuable type-strain genomes for metagenomic binning, comparative biology and taxonomic classification.</title>
        <authorList>
            <person name="Goeker M."/>
        </authorList>
    </citation>
    <scope>NUCLEOTIDE SEQUENCE [LARGE SCALE GENOMIC DNA]</scope>
    <source>
        <strain evidence="1 2">DSM 22027</strain>
    </source>
</reference>
<evidence type="ECO:0000313" key="2">
    <source>
        <dbReference type="Proteomes" id="UP000276223"/>
    </source>
</evidence>
<dbReference type="EMBL" id="RJVA01000001">
    <property type="protein sequence ID" value="ROR03471.1"/>
    <property type="molecule type" value="Genomic_DNA"/>
</dbReference>
<evidence type="ECO:0000313" key="1">
    <source>
        <dbReference type="EMBL" id="ROR03471.1"/>
    </source>
</evidence>
<dbReference type="Proteomes" id="UP000276223">
    <property type="component" value="Unassembled WGS sequence"/>
</dbReference>
<keyword evidence="2" id="KW-1185">Reference proteome</keyword>
<accession>A0A3N1VQW9</accession>
<protein>
    <submittedName>
        <fullName evidence="1">Uncharacterized protein</fullName>
    </submittedName>
</protein>
<dbReference type="AlphaFoldDB" id="A0A3N1VQW9"/>
<comment type="caution">
    <text evidence="1">The sequence shown here is derived from an EMBL/GenBank/DDBJ whole genome shotgun (WGS) entry which is preliminary data.</text>
</comment>
<organism evidence="1 2">
    <name type="scientific">Desulfosoma caldarium</name>
    <dbReference type="NCBI Taxonomy" id="610254"/>
    <lineage>
        <taxon>Bacteria</taxon>
        <taxon>Pseudomonadati</taxon>
        <taxon>Thermodesulfobacteriota</taxon>
        <taxon>Syntrophobacteria</taxon>
        <taxon>Syntrophobacterales</taxon>
        <taxon>Syntrophobacteraceae</taxon>
        <taxon>Desulfosoma</taxon>
    </lineage>
</organism>